<dbReference type="InterPro" id="IPR000756">
    <property type="entry name" value="Diacylglycerol_kin_accessory"/>
</dbReference>
<keyword evidence="13" id="KW-0443">Lipid metabolism</keyword>
<evidence type="ECO:0000256" key="2">
    <source>
        <dbReference type="ARBA" id="ARBA00004141"/>
    </source>
</evidence>
<dbReference type="InterPro" id="IPR016064">
    <property type="entry name" value="NAD/diacylglycerol_kinase_sf"/>
</dbReference>
<dbReference type="EMBL" id="CADCXU010006391">
    <property type="protein sequence ID" value="CAA9997953.1"/>
    <property type="molecule type" value="Genomic_DNA"/>
</dbReference>
<dbReference type="SMART" id="SM00045">
    <property type="entry name" value="DAGKa"/>
    <property type="match status" value="1"/>
</dbReference>
<keyword evidence="22" id="KW-1185">Reference proteome</keyword>
<evidence type="ECO:0000256" key="13">
    <source>
        <dbReference type="ARBA" id="ARBA00023098"/>
    </source>
</evidence>
<feature type="transmembrane region" description="Helical" evidence="18">
    <location>
        <begin position="930"/>
        <end position="948"/>
    </location>
</feature>
<comment type="subcellular location">
    <subcellularLocation>
        <location evidence="2">Membrane</location>
        <topology evidence="2">Multi-pass membrane protein</topology>
    </subcellularLocation>
</comment>
<evidence type="ECO:0000256" key="8">
    <source>
        <dbReference type="ARBA" id="ARBA00022741"/>
    </source>
</evidence>
<evidence type="ECO:0000313" key="22">
    <source>
        <dbReference type="Proteomes" id="UP000479000"/>
    </source>
</evidence>
<evidence type="ECO:0000256" key="6">
    <source>
        <dbReference type="ARBA" id="ARBA00022692"/>
    </source>
</evidence>
<dbReference type="GO" id="GO:0007200">
    <property type="term" value="P:phospholipase C-activating G protein-coupled receptor signaling pathway"/>
    <property type="evidence" value="ECO:0007669"/>
    <property type="project" value="InterPro"/>
</dbReference>
<keyword evidence="15" id="KW-0275">Fatty acid biosynthesis</keyword>
<feature type="compositionally biased region" description="Basic and acidic residues" evidence="17">
    <location>
        <begin position="503"/>
        <end position="518"/>
    </location>
</feature>
<keyword evidence="7" id="KW-0677">Repeat</keyword>
<evidence type="ECO:0000256" key="15">
    <source>
        <dbReference type="ARBA" id="ARBA00023160"/>
    </source>
</evidence>
<dbReference type="InterPro" id="IPR037607">
    <property type="entry name" value="DGK"/>
</dbReference>
<proteinExistence type="inferred from homology"/>
<keyword evidence="6 18" id="KW-0812">Transmembrane</keyword>
<dbReference type="InterPro" id="IPR002219">
    <property type="entry name" value="PKC_DAG/PE"/>
</dbReference>
<dbReference type="Gene3D" id="3.40.50.10330">
    <property type="entry name" value="Probable inorganic polyphosphate/atp-NAD kinase, domain 1"/>
    <property type="match status" value="1"/>
</dbReference>
<dbReference type="PROSITE" id="PS50146">
    <property type="entry name" value="DAGK"/>
    <property type="match status" value="1"/>
</dbReference>
<dbReference type="Proteomes" id="UP000479000">
    <property type="component" value="Unassembled WGS sequence"/>
</dbReference>
<dbReference type="GO" id="GO:0016020">
    <property type="term" value="C:membrane"/>
    <property type="evidence" value="ECO:0007669"/>
    <property type="project" value="UniProtKB-SubCell"/>
</dbReference>
<keyword evidence="11 16" id="KW-0067">ATP-binding</keyword>
<keyword evidence="12 18" id="KW-1133">Transmembrane helix</keyword>
<dbReference type="Pfam" id="PF00781">
    <property type="entry name" value="DAGK_cat"/>
    <property type="match status" value="1"/>
</dbReference>
<dbReference type="PANTHER" id="PTHR11255:SF118">
    <property type="entry name" value="DIACYLGLYCEROL KINASE EPSILON"/>
    <property type="match status" value="1"/>
</dbReference>
<reference evidence="21 22" key="1">
    <citation type="submission" date="2020-02" db="EMBL/GenBank/DDBJ databases">
        <authorList>
            <person name="Ferguson B K."/>
        </authorList>
    </citation>
    <scope>NUCLEOTIDE SEQUENCE [LARGE SCALE GENOMIC DNA]</scope>
</reference>
<keyword evidence="4" id="KW-0444">Lipid biosynthesis</keyword>
<dbReference type="InterPro" id="IPR017438">
    <property type="entry name" value="ATP-NAD_kinase_N"/>
</dbReference>
<evidence type="ECO:0000256" key="11">
    <source>
        <dbReference type="ARBA" id="ARBA00022840"/>
    </source>
</evidence>
<keyword evidence="10" id="KW-0276">Fatty acid metabolism</keyword>
<dbReference type="Pfam" id="PF00609">
    <property type="entry name" value="DAGK_acc"/>
    <property type="match status" value="1"/>
</dbReference>
<name>A0A6H5G700_9HEMI</name>
<feature type="region of interest" description="Disordered" evidence="17">
    <location>
        <begin position="489"/>
        <end position="528"/>
    </location>
</feature>
<dbReference type="InterPro" id="IPR001206">
    <property type="entry name" value="Diacylglycerol_kinase_cat_dom"/>
</dbReference>
<evidence type="ECO:0000256" key="12">
    <source>
        <dbReference type="ARBA" id="ARBA00022989"/>
    </source>
</evidence>
<dbReference type="GO" id="GO:0004143">
    <property type="term" value="F:ATP-dependent diacylglycerol kinase activity"/>
    <property type="evidence" value="ECO:0007669"/>
    <property type="project" value="UniProtKB-EC"/>
</dbReference>
<dbReference type="Pfam" id="PF01151">
    <property type="entry name" value="ELO"/>
    <property type="match status" value="1"/>
</dbReference>
<evidence type="ECO:0000256" key="4">
    <source>
        <dbReference type="ARBA" id="ARBA00022516"/>
    </source>
</evidence>
<accession>A0A6H5G700</accession>
<dbReference type="OrthoDB" id="242257at2759"/>
<evidence type="ECO:0000256" key="3">
    <source>
        <dbReference type="ARBA" id="ARBA00009280"/>
    </source>
</evidence>
<dbReference type="GO" id="GO:0006633">
    <property type="term" value="P:fatty acid biosynthetic process"/>
    <property type="evidence" value="ECO:0007669"/>
    <property type="project" value="UniProtKB-KW"/>
</dbReference>
<feature type="domain" description="DAGKc" evidence="20">
    <location>
        <begin position="41"/>
        <end position="148"/>
    </location>
</feature>
<keyword evidence="9 16" id="KW-0418">Kinase</keyword>
<feature type="transmembrane region" description="Helical" evidence="18">
    <location>
        <begin position="960"/>
        <end position="980"/>
    </location>
</feature>
<evidence type="ECO:0000256" key="18">
    <source>
        <dbReference type="SAM" id="Phobius"/>
    </source>
</evidence>
<evidence type="ECO:0000256" key="1">
    <source>
        <dbReference type="ARBA" id="ARBA00001383"/>
    </source>
</evidence>
<feature type="transmembrane region" description="Helical" evidence="18">
    <location>
        <begin position="1061"/>
        <end position="1082"/>
    </location>
</feature>
<keyword evidence="8 16" id="KW-0547">Nucleotide-binding</keyword>
<evidence type="ECO:0000256" key="5">
    <source>
        <dbReference type="ARBA" id="ARBA00022679"/>
    </source>
</evidence>
<sequence length="1258" mass="144077">MDSTDCDICGEECLGDLRCVWCHRTVHTLCRQMLGEIEFCPLQVVDLDENDPKFLCQLIAALPSGAKPRVLVAGGDGTVAWVLTTMHQCKLRNYPPVAIIPLGTGNDLSRVLEWGSEEPRPFSAIEYIQRIKCASEQLLDRWSIQMTKLTRRSLRFSPSEPKKMFMYNYMSIGVDALVTLDFHQARHSRFYIYSSRMINKALYLLYGTQQVMERECHGLEKSLEVYMDGQKVDLPEIESLVLLNIPCWGAGVKLWQLGSDGYIEEPIPEQRMNDAKLEVMGIFSSFHVAQLQLGLSQPHRLGQASHVKIILKGVAPVQVDGEPWLESPCEFDVTAVDQAIVLANEPINDSFRFVEKRRSKDQNFVMLNHDGKEDVLSIDQFKLPGWNAYEIVSELLVLTWNFEPDLLTNYFDQFEGHRDRKRCEASSLKVCHYKFLKCLLRKRESRRFAFIRHLPTCHRGRDFPRRAGGRPWEKGVSPEEEMGMPQVDYLALPRGPPIPGRHPGRDERRDSRLPDRTGRASGGISESTKSRGIDKLRIFIFEFHSSADLYRRISVRGLRGQGKPRAINLRQFEPNRNSSENLECVPDGRLGTQPATVLGGADRRSREWTGTCGSQPIRAAIVRAGPAPRRLQPVDLTFESDAPLPPPGRVGPFRSTTVDNNIKNESRNRKKSFKAADLYNRLYACQMRLIDQGCILAANDAVDLCNCRNRKRRVKSERADVKVQTAVGRIPPTGFCGFFKAVGTTEYGGPDMNCPYVTNRSSFPSSACMKSPIQFPKSKAGASASLRVRPEPEGSESVATRLAGFTRRRIGRVRRRYGNASRRKRKAIERGGLDLSGYLYRERILTLRSSPAIRTPAFRILMGIKPVSMDDDLGVLRMDISASKMNPTAAQMADHILYNSTSEELSAWWDFLFHELADQRTSEWPLMDNPLPTLVILLLYLYFVLNLGPRIMEKRKPFELKNVLIVYNFIQVLVSTWIVWEAFDTLWLNKYSMFRCESVDWSKTPYNMRICRGFYVYYIAKLSELLDTVFFVMRKKDNQITFLHLYHHTGMPMMAWSTTKYYPGGHAAFIGTINSFVHVVMYSYYMLAAMGPEIQKYLWWKKWLTSLQLGQFCLAFIHYTQVLFHDCNYPKWTVIIVLPNAIFFYYLFWEFYQKAYNVENKKPYESIGLHKGESVSANIPDMSPLHSTPPPPRSINGLEESTKDERLGTRPLGKGIVKREEPIRRDRQGWTRLPMAQARRIRLSNVPSRSWPPSRVVG</sequence>
<evidence type="ECO:0000256" key="14">
    <source>
        <dbReference type="ARBA" id="ARBA00023136"/>
    </source>
</evidence>
<dbReference type="Gene3D" id="2.60.200.40">
    <property type="match status" value="1"/>
</dbReference>
<comment type="catalytic activity">
    <reaction evidence="1 16">
        <text>a 1,2-diacyl-sn-glycerol + ATP = a 1,2-diacyl-sn-glycero-3-phosphate + ADP + H(+)</text>
        <dbReference type="Rhea" id="RHEA:10272"/>
        <dbReference type="ChEBI" id="CHEBI:15378"/>
        <dbReference type="ChEBI" id="CHEBI:17815"/>
        <dbReference type="ChEBI" id="CHEBI:30616"/>
        <dbReference type="ChEBI" id="CHEBI:58608"/>
        <dbReference type="ChEBI" id="CHEBI:456216"/>
        <dbReference type="EC" id="2.7.1.107"/>
    </reaction>
</comment>
<feature type="region of interest" description="Disordered" evidence="17">
    <location>
        <begin position="637"/>
        <end position="660"/>
    </location>
</feature>
<comment type="similarity">
    <text evidence="3 16">Belongs to the eukaryotic diacylglycerol kinase family.</text>
</comment>
<feature type="region of interest" description="Disordered" evidence="17">
    <location>
        <begin position="1180"/>
        <end position="1206"/>
    </location>
</feature>
<feature type="transmembrane region" description="Helical" evidence="18">
    <location>
        <begin position="1103"/>
        <end position="1120"/>
    </location>
</feature>
<evidence type="ECO:0000256" key="16">
    <source>
        <dbReference type="RuleBase" id="RU361128"/>
    </source>
</evidence>
<dbReference type="InterPro" id="IPR002076">
    <property type="entry name" value="ELO_fam"/>
</dbReference>
<keyword evidence="14 18" id="KW-0472">Membrane</keyword>
<dbReference type="SMART" id="SM00046">
    <property type="entry name" value="DAGKc"/>
    <property type="match status" value="1"/>
</dbReference>
<dbReference type="EC" id="2.7.1.107" evidence="16"/>
<dbReference type="SUPFAM" id="SSF111331">
    <property type="entry name" value="NAD kinase/diacylglycerol kinase-like"/>
    <property type="match status" value="1"/>
</dbReference>
<dbReference type="PANTHER" id="PTHR11255">
    <property type="entry name" value="DIACYLGLYCEROL KINASE"/>
    <property type="match status" value="1"/>
</dbReference>
<dbReference type="AlphaFoldDB" id="A0A6H5G700"/>
<protein>
    <recommendedName>
        <fullName evidence="16">Diacylglycerol kinase</fullName>
        <shortName evidence="16">DAG kinase</shortName>
        <ecNumber evidence="16">2.7.1.107</ecNumber>
    </recommendedName>
</protein>
<organism evidence="21 22">
    <name type="scientific">Nesidiocoris tenuis</name>
    <dbReference type="NCBI Taxonomy" id="355587"/>
    <lineage>
        <taxon>Eukaryota</taxon>
        <taxon>Metazoa</taxon>
        <taxon>Ecdysozoa</taxon>
        <taxon>Arthropoda</taxon>
        <taxon>Hexapoda</taxon>
        <taxon>Insecta</taxon>
        <taxon>Pterygota</taxon>
        <taxon>Neoptera</taxon>
        <taxon>Paraneoptera</taxon>
        <taxon>Hemiptera</taxon>
        <taxon>Heteroptera</taxon>
        <taxon>Panheteroptera</taxon>
        <taxon>Cimicomorpha</taxon>
        <taxon>Miridae</taxon>
        <taxon>Dicyphina</taxon>
        <taxon>Nesidiocoris</taxon>
    </lineage>
</organism>
<evidence type="ECO:0000313" key="21">
    <source>
        <dbReference type="EMBL" id="CAA9997953.1"/>
    </source>
</evidence>
<dbReference type="PROSITE" id="PS50081">
    <property type="entry name" value="ZF_DAG_PE_2"/>
    <property type="match status" value="1"/>
</dbReference>
<dbReference type="GO" id="GO:0009922">
    <property type="term" value="F:fatty acid elongase activity"/>
    <property type="evidence" value="ECO:0007669"/>
    <property type="project" value="InterPro"/>
</dbReference>
<keyword evidence="5 16" id="KW-0808">Transferase</keyword>
<evidence type="ECO:0000256" key="10">
    <source>
        <dbReference type="ARBA" id="ARBA00022832"/>
    </source>
</evidence>
<feature type="transmembrane region" description="Helical" evidence="18">
    <location>
        <begin position="1132"/>
        <end position="1152"/>
    </location>
</feature>
<evidence type="ECO:0000259" key="20">
    <source>
        <dbReference type="PROSITE" id="PS50146"/>
    </source>
</evidence>
<evidence type="ECO:0000256" key="17">
    <source>
        <dbReference type="SAM" id="MobiDB-lite"/>
    </source>
</evidence>
<evidence type="ECO:0000256" key="9">
    <source>
        <dbReference type="ARBA" id="ARBA00022777"/>
    </source>
</evidence>
<evidence type="ECO:0000259" key="19">
    <source>
        <dbReference type="PROSITE" id="PS50081"/>
    </source>
</evidence>
<evidence type="ECO:0000256" key="7">
    <source>
        <dbReference type="ARBA" id="ARBA00022737"/>
    </source>
</evidence>
<feature type="domain" description="Phorbol-ester/DAG-type" evidence="19">
    <location>
        <begin position="1"/>
        <end position="40"/>
    </location>
</feature>
<dbReference type="GO" id="GO:0005524">
    <property type="term" value="F:ATP binding"/>
    <property type="evidence" value="ECO:0007669"/>
    <property type="project" value="UniProtKB-KW"/>
</dbReference>
<gene>
    <name evidence="21" type="ORF">NTEN_LOCUS4247</name>
</gene>